<evidence type="ECO:0000313" key="1">
    <source>
        <dbReference type="EMBL" id="JAE14301.1"/>
    </source>
</evidence>
<organism evidence="1">
    <name type="scientific">Arundo donax</name>
    <name type="common">Giant reed</name>
    <name type="synonym">Donax arundinaceus</name>
    <dbReference type="NCBI Taxonomy" id="35708"/>
    <lineage>
        <taxon>Eukaryota</taxon>
        <taxon>Viridiplantae</taxon>
        <taxon>Streptophyta</taxon>
        <taxon>Embryophyta</taxon>
        <taxon>Tracheophyta</taxon>
        <taxon>Spermatophyta</taxon>
        <taxon>Magnoliopsida</taxon>
        <taxon>Liliopsida</taxon>
        <taxon>Poales</taxon>
        <taxon>Poaceae</taxon>
        <taxon>PACMAD clade</taxon>
        <taxon>Arundinoideae</taxon>
        <taxon>Arundineae</taxon>
        <taxon>Arundo</taxon>
    </lineage>
</organism>
<dbReference type="EMBL" id="GBRH01183595">
    <property type="protein sequence ID" value="JAE14301.1"/>
    <property type="molecule type" value="Transcribed_RNA"/>
</dbReference>
<dbReference type="AlphaFoldDB" id="A0A0A9FVG0"/>
<name>A0A0A9FVG0_ARUDO</name>
<protein>
    <submittedName>
        <fullName evidence="1">Uncharacterized protein</fullName>
    </submittedName>
</protein>
<reference evidence="1" key="2">
    <citation type="journal article" date="2015" name="Data Brief">
        <title>Shoot transcriptome of the giant reed, Arundo donax.</title>
        <authorList>
            <person name="Barrero R.A."/>
            <person name="Guerrero F.D."/>
            <person name="Moolhuijzen P."/>
            <person name="Goolsby J.A."/>
            <person name="Tidwell J."/>
            <person name="Bellgard S.E."/>
            <person name="Bellgard M.I."/>
        </authorList>
    </citation>
    <scope>NUCLEOTIDE SEQUENCE</scope>
    <source>
        <tissue evidence="1">Shoot tissue taken approximately 20 cm above the soil surface</tissue>
    </source>
</reference>
<proteinExistence type="predicted"/>
<sequence>MNTGFGQFIVCNFCRCILRIFAEIMPQGDIDQ</sequence>
<accession>A0A0A9FVG0</accession>
<reference evidence="1" key="1">
    <citation type="submission" date="2014-09" db="EMBL/GenBank/DDBJ databases">
        <authorList>
            <person name="Magalhaes I.L.F."/>
            <person name="Oliveira U."/>
            <person name="Santos F.R."/>
            <person name="Vidigal T.H.D.A."/>
            <person name="Brescovit A.D."/>
            <person name="Santos A.J."/>
        </authorList>
    </citation>
    <scope>NUCLEOTIDE SEQUENCE</scope>
    <source>
        <tissue evidence="1">Shoot tissue taken approximately 20 cm above the soil surface</tissue>
    </source>
</reference>